<accession>A0A1X7EGV4</accession>
<reference evidence="2" key="1">
    <citation type="submission" date="2017-04" db="EMBL/GenBank/DDBJ databases">
        <authorList>
            <person name="Varghese N."/>
            <person name="Submissions S."/>
        </authorList>
    </citation>
    <scope>NUCLEOTIDE SEQUENCE [LARGE SCALE GENOMIC DNA]</scope>
    <source>
        <strain evidence="2">K3S</strain>
    </source>
</reference>
<sequence length="716" mass="79210">MFRKITLLCVFMIVAIMLGCYKTLPSRYQKTAYDKHYQHKIASTHASVLTVIPWDEIKDELQPDFKMDSAKAFDLAIPTTFAEDKLILKAISAYLKAGLTGALSSTTATSLKGSEVADSFSESKTKSFTQPDISGLNINHNEAGLMSTPENKELESTIINPRLRYSAATALYQEVKLLNKYVKYAAKRDGYTPYLVRMQVSLNPKTHNAPYDAYSTISFFPDRFSHSTCEKFGQNNTEMRTPYVIPLLATEDLESSSYNRTNEKILQLGMALMATINGIGAEAGFSSTAKNFLKTTGKNYNSLMTVGRISDNSIRVRFGAMLTANEKGTAKEYVMIPRTHYVTLLLMVPNGQNNKLMAVARTNLVNINTGKDLMWTEKSTMISEAALILEKYEIPFPEYINHDSHTDKKVATNFIKLAADVQTNRWDCFDTDYDTFCESLGSATEKKDNATIRCKAAKLIKEQIWTDIANLWIGGQYSYTSFQVKSNIEHKEVEATLPSSQFVFPAIDDGTRTNVFVAGGNNISKKNIKPLLIAFVNKKKLTFPPLAIAGTTDGTGCNISFQSFKDIKGFSSAKMELSFAGRNQKNIVLYQMTGKESSAKCSFEIHSTMNNIVTEKGHGNLQVVFSGVKTGGATCLMKVQNGAVGDSVLKQNGFVLDKKYPGWRTVPRDGLVTIPLYDLNAGTNVIVEIKAMRGEEVVATGLVTAAPVILTVKKEK</sequence>
<evidence type="ECO:0000313" key="2">
    <source>
        <dbReference type="Proteomes" id="UP000192906"/>
    </source>
</evidence>
<protein>
    <recommendedName>
        <fullName evidence="3">Lipoprotein</fullName>
    </recommendedName>
</protein>
<dbReference type="OrthoDB" id="9255950at2"/>
<evidence type="ECO:0000313" key="1">
    <source>
        <dbReference type="EMBL" id="SMF33785.1"/>
    </source>
</evidence>
<proteinExistence type="predicted"/>
<dbReference type="RefSeq" id="WP_085103528.1">
    <property type="nucleotide sequence ID" value="NZ_FWZU01000005.1"/>
</dbReference>
<keyword evidence="2" id="KW-1185">Reference proteome</keyword>
<organism evidence="1 2">
    <name type="scientific">Desulfovibrio gilichinskyi</name>
    <dbReference type="NCBI Taxonomy" id="1519643"/>
    <lineage>
        <taxon>Bacteria</taxon>
        <taxon>Pseudomonadati</taxon>
        <taxon>Thermodesulfobacteriota</taxon>
        <taxon>Desulfovibrionia</taxon>
        <taxon>Desulfovibrionales</taxon>
        <taxon>Desulfovibrionaceae</taxon>
        <taxon>Desulfovibrio</taxon>
    </lineage>
</organism>
<gene>
    <name evidence="1" type="ORF">SAMN06295933_2926</name>
</gene>
<dbReference type="PROSITE" id="PS51257">
    <property type="entry name" value="PROKAR_LIPOPROTEIN"/>
    <property type="match status" value="1"/>
</dbReference>
<name>A0A1X7EGV4_9BACT</name>
<dbReference type="AlphaFoldDB" id="A0A1X7EGV4"/>
<evidence type="ECO:0008006" key="3">
    <source>
        <dbReference type="Google" id="ProtNLM"/>
    </source>
</evidence>
<dbReference type="EMBL" id="FWZU01000005">
    <property type="protein sequence ID" value="SMF33785.1"/>
    <property type="molecule type" value="Genomic_DNA"/>
</dbReference>
<dbReference type="Proteomes" id="UP000192906">
    <property type="component" value="Unassembled WGS sequence"/>
</dbReference>